<evidence type="ECO:0008006" key="4">
    <source>
        <dbReference type="Google" id="ProtNLM"/>
    </source>
</evidence>
<accession>A0A413EFA2</accession>
<evidence type="ECO:0000256" key="1">
    <source>
        <dbReference type="SAM" id="SignalP"/>
    </source>
</evidence>
<evidence type="ECO:0000313" key="3">
    <source>
        <dbReference type="Proteomes" id="UP000286031"/>
    </source>
</evidence>
<sequence length="161" mass="18488">MKKLFIGLSFIFSFMLFSCNNIQSNQRVDDKEEQKQTATKEEVRNNIAKYLVIEREEPQPVGRAVRLNNKKENVFQATFFDISVFSALLAQWGAKPPTYWVLKNYSDFTIDKVVMEYVDTEGNVQVLTETFLAGNAKRHLIDVNKGGKPYIITIKSKALDL</sequence>
<dbReference type="PROSITE" id="PS51257">
    <property type="entry name" value="PROKAR_LIPOPROTEIN"/>
    <property type="match status" value="1"/>
</dbReference>
<comment type="caution">
    <text evidence="2">The sequence shown here is derived from an EMBL/GenBank/DDBJ whole genome shotgun (WGS) entry which is preliminary data.</text>
</comment>
<organism evidence="2 3">
    <name type="scientific">Bacteroides ovatus</name>
    <dbReference type="NCBI Taxonomy" id="28116"/>
    <lineage>
        <taxon>Bacteria</taxon>
        <taxon>Pseudomonadati</taxon>
        <taxon>Bacteroidota</taxon>
        <taxon>Bacteroidia</taxon>
        <taxon>Bacteroidales</taxon>
        <taxon>Bacteroidaceae</taxon>
        <taxon>Bacteroides</taxon>
    </lineage>
</organism>
<evidence type="ECO:0000313" key="2">
    <source>
        <dbReference type="EMBL" id="RGX05408.1"/>
    </source>
</evidence>
<dbReference type="Proteomes" id="UP000286031">
    <property type="component" value="Unassembled WGS sequence"/>
</dbReference>
<feature type="chain" id="PRO_5018972277" description="Lipoprotein" evidence="1">
    <location>
        <begin position="19"/>
        <end position="161"/>
    </location>
</feature>
<proteinExistence type="predicted"/>
<dbReference type="AlphaFoldDB" id="A0A413EFA2"/>
<reference evidence="2 3" key="1">
    <citation type="submission" date="2018-08" db="EMBL/GenBank/DDBJ databases">
        <title>A genome reference for cultivated species of the human gut microbiota.</title>
        <authorList>
            <person name="Zou Y."/>
            <person name="Xue W."/>
            <person name="Luo G."/>
        </authorList>
    </citation>
    <scope>NUCLEOTIDE SEQUENCE [LARGE SCALE GENOMIC DNA]</scope>
    <source>
        <strain evidence="2 3">AF04-46</strain>
    </source>
</reference>
<keyword evidence="1" id="KW-0732">Signal</keyword>
<dbReference type="EMBL" id="QSBI01000058">
    <property type="protein sequence ID" value="RGX05408.1"/>
    <property type="molecule type" value="Genomic_DNA"/>
</dbReference>
<dbReference type="RefSeq" id="WP_117515554.1">
    <property type="nucleotide sequence ID" value="NZ_JAQCPI010000077.1"/>
</dbReference>
<gene>
    <name evidence="2" type="ORF">DWV35_25470</name>
</gene>
<protein>
    <recommendedName>
        <fullName evidence="4">Lipoprotein</fullName>
    </recommendedName>
</protein>
<feature type="signal peptide" evidence="1">
    <location>
        <begin position="1"/>
        <end position="18"/>
    </location>
</feature>
<name>A0A413EFA2_BACOV</name>